<dbReference type="Pfam" id="PF24963">
    <property type="entry name" value="DUF7768"/>
    <property type="match status" value="1"/>
</dbReference>
<feature type="domain" description="DUF7768" evidence="1">
    <location>
        <begin position="2"/>
        <end position="96"/>
    </location>
</feature>
<dbReference type="Proteomes" id="UP001491552">
    <property type="component" value="Unassembled WGS sequence"/>
</dbReference>
<evidence type="ECO:0000259" key="1">
    <source>
        <dbReference type="Pfam" id="PF24963"/>
    </source>
</evidence>
<organism evidence="2 3">
    <name type="scientific">Faecousia intestinalis</name>
    <dbReference type="NCBI Taxonomy" id="3133167"/>
    <lineage>
        <taxon>Bacteria</taxon>
        <taxon>Bacillati</taxon>
        <taxon>Bacillota</taxon>
        <taxon>Clostridia</taxon>
        <taxon>Eubacteriales</taxon>
        <taxon>Oscillospiraceae</taxon>
        <taxon>Faecousia</taxon>
    </lineage>
</organism>
<protein>
    <submittedName>
        <fullName evidence="2">DUF4406 domain-containing protein</fullName>
    </submittedName>
</protein>
<comment type="caution">
    <text evidence="2">The sequence shown here is derived from an EMBL/GenBank/DDBJ whole genome shotgun (WGS) entry which is preliminary data.</text>
</comment>
<evidence type="ECO:0000313" key="3">
    <source>
        <dbReference type="Proteomes" id="UP001491552"/>
    </source>
</evidence>
<reference evidence="2 3" key="1">
    <citation type="submission" date="2024-03" db="EMBL/GenBank/DDBJ databases">
        <title>Human intestinal bacterial collection.</title>
        <authorList>
            <person name="Pauvert C."/>
            <person name="Hitch T.C.A."/>
            <person name="Clavel T."/>
        </authorList>
    </citation>
    <scope>NUCLEOTIDE SEQUENCE [LARGE SCALE GENOMIC DNA]</scope>
    <source>
        <strain evidence="2 3">CLA-AA-H192</strain>
    </source>
</reference>
<name>A0ABV1G7M7_9FIRM</name>
<gene>
    <name evidence="2" type="ORF">WMO66_09165</name>
</gene>
<accession>A0ABV1G7M7</accession>
<evidence type="ECO:0000313" key="2">
    <source>
        <dbReference type="EMBL" id="MEQ2511414.1"/>
    </source>
</evidence>
<sequence>MYICSPFAGNTEVNQEKARKYCRYAVDNGCIPIAPHIYFPQFMRDTYYGERELCLFMGTVLLTKCAELWVFGETISQGMAIEIEKARHKGKLIRHFTEDCKEVQV</sequence>
<dbReference type="InterPro" id="IPR056670">
    <property type="entry name" value="DUF7768"/>
</dbReference>
<keyword evidence="3" id="KW-1185">Reference proteome</keyword>
<dbReference type="Gene3D" id="3.40.50.10400">
    <property type="entry name" value="Hypothetical protein PA1492"/>
    <property type="match status" value="1"/>
</dbReference>
<proteinExistence type="predicted"/>
<dbReference type="EMBL" id="JBBMFF010000230">
    <property type="protein sequence ID" value="MEQ2511414.1"/>
    <property type="molecule type" value="Genomic_DNA"/>
</dbReference>